<gene>
    <name evidence="1" type="ORF">HW115_17945</name>
</gene>
<organism evidence="1 2">
    <name type="scientific">Oceaniferula marina</name>
    <dbReference type="NCBI Taxonomy" id="2748318"/>
    <lineage>
        <taxon>Bacteria</taxon>
        <taxon>Pseudomonadati</taxon>
        <taxon>Verrucomicrobiota</taxon>
        <taxon>Verrucomicrobiia</taxon>
        <taxon>Verrucomicrobiales</taxon>
        <taxon>Verrucomicrobiaceae</taxon>
        <taxon>Oceaniferula</taxon>
    </lineage>
</organism>
<evidence type="ECO:0000313" key="1">
    <source>
        <dbReference type="EMBL" id="NWK57505.1"/>
    </source>
</evidence>
<dbReference type="SUPFAM" id="SSF53067">
    <property type="entry name" value="Actin-like ATPase domain"/>
    <property type="match status" value="1"/>
</dbReference>
<proteinExistence type="predicted"/>
<name>A0A851GQW0_9BACT</name>
<dbReference type="Proteomes" id="UP000557872">
    <property type="component" value="Unassembled WGS sequence"/>
</dbReference>
<protein>
    <submittedName>
        <fullName evidence="1">ROK family protein</fullName>
    </submittedName>
</protein>
<accession>A0A851GQW0</accession>
<comment type="caution">
    <text evidence="1">The sequence shown here is derived from an EMBL/GenBank/DDBJ whole genome shotgun (WGS) entry which is preliminary data.</text>
</comment>
<sequence>MLSTNGKYDDAVDFNFCEWSRERTGLPLRMDNDEQSALLGEWVYGAGRGVGDLMMVVFGMGGWHSGDDR</sequence>
<evidence type="ECO:0000313" key="2">
    <source>
        <dbReference type="Proteomes" id="UP000557872"/>
    </source>
</evidence>
<dbReference type="EMBL" id="JACBAZ010000013">
    <property type="protein sequence ID" value="NWK57505.1"/>
    <property type="molecule type" value="Genomic_DNA"/>
</dbReference>
<dbReference type="Gene3D" id="3.30.420.40">
    <property type="match status" value="1"/>
</dbReference>
<dbReference type="InterPro" id="IPR043129">
    <property type="entry name" value="ATPase_NBD"/>
</dbReference>
<dbReference type="RefSeq" id="WP_227021647.1">
    <property type="nucleotide sequence ID" value="NZ_JACBAZ010000013.1"/>
</dbReference>
<dbReference type="AlphaFoldDB" id="A0A851GQW0"/>
<reference evidence="1 2" key="1">
    <citation type="submission" date="2020-07" db="EMBL/GenBank/DDBJ databases">
        <title>Roseicoccus Jingziensis gen. nov., sp. nov., isolated from coastal seawater.</title>
        <authorList>
            <person name="Feng X."/>
        </authorList>
    </citation>
    <scope>NUCLEOTIDE SEQUENCE [LARGE SCALE GENOMIC DNA]</scope>
    <source>
        <strain evidence="1 2">N1E253</strain>
    </source>
</reference>
<keyword evidence="2" id="KW-1185">Reference proteome</keyword>